<evidence type="ECO:0000256" key="1">
    <source>
        <dbReference type="SAM" id="Phobius"/>
    </source>
</evidence>
<proteinExistence type="predicted"/>
<evidence type="ECO:0000313" key="3">
    <source>
        <dbReference type="Proteomes" id="UP000008323"/>
    </source>
</evidence>
<keyword evidence="1" id="KW-0812">Transmembrane</keyword>
<organism evidence="2 3">
    <name type="scientific">Phytoplasma australiense</name>
    <dbReference type="NCBI Taxonomy" id="59748"/>
    <lineage>
        <taxon>Bacteria</taxon>
        <taxon>Bacillati</taxon>
        <taxon>Mycoplasmatota</taxon>
        <taxon>Mollicutes</taxon>
        <taxon>Acholeplasmatales</taxon>
        <taxon>Acholeplasmataceae</taxon>
        <taxon>Candidatus Phytoplasma</taxon>
        <taxon>16SrXII (Stolbur group)</taxon>
    </lineage>
</organism>
<gene>
    <name evidence="2" type="ordered locus">PA0098</name>
</gene>
<dbReference type="EMBL" id="AM422018">
    <property type="protein sequence ID" value="CAM11433.1"/>
    <property type="molecule type" value="Genomic_DNA"/>
</dbReference>
<dbReference type="Proteomes" id="UP000008323">
    <property type="component" value="Chromosome"/>
</dbReference>
<feature type="transmembrane region" description="Helical" evidence="1">
    <location>
        <begin position="104"/>
        <end position="125"/>
    </location>
</feature>
<feature type="transmembrane region" description="Helical" evidence="1">
    <location>
        <begin position="137"/>
        <end position="158"/>
    </location>
</feature>
<sequence length="193" mass="22878">MNKFRIRKGSKDLFISILCLLVSFFCFFETSFSVAQIEIKLADIFLGVILFLFTYLLVFKEYKTINTKSRYVFLFETLLFISIILMSFIFPGMGLIKKEQLPSVFAWFLEWNHCLFYLVVVHTFIKLHVEYFKKEKNLSFSLYLIAFGFGNYIMNSPINPRNFILKTISVLSLLQCLYFLFTSIKKMKNNNQK</sequence>
<feature type="transmembrane region" description="Helical" evidence="1">
    <location>
        <begin position="71"/>
        <end position="92"/>
    </location>
</feature>
<accession>B1V901</accession>
<feature type="transmembrane region" description="Helical" evidence="1">
    <location>
        <begin position="12"/>
        <end position="35"/>
    </location>
</feature>
<feature type="transmembrane region" description="Helical" evidence="1">
    <location>
        <begin position="164"/>
        <end position="184"/>
    </location>
</feature>
<dbReference type="STRING" id="59748.PA0098"/>
<keyword evidence="1" id="KW-0472">Membrane</keyword>
<protein>
    <submittedName>
        <fullName evidence="2">Uncharacterized protein</fullName>
    </submittedName>
</protein>
<dbReference type="AlphaFoldDB" id="B1V901"/>
<name>B1V901_PHYAS</name>
<dbReference type="KEGG" id="pal:PA0098"/>
<feature type="transmembrane region" description="Helical" evidence="1">
    <location>
        <begin position="41"/>
        <end position="59"/>
    </location>
</feature>
<evidence type="ECO:0000313" key="2">
    <source>
        <dbReference type="EMBL" id="CAM11433.1"/>
    </source>
</evidence>
<reference evidence="2 3" key="1">
    <citation type="journal article" date="2008" name="J. Bacteriol.">
        <title>Comparative genome analysis of 'Candidatus Phytoplasma australiense' (subgroup tuf-Australia I; rp-A) and 'Ca. Phytoplasma asteris' strains OY-M and AY-WB.</title>
        <authorList>
            <person name="Tran-Nguyen L.T."/>
            <person name="Kube M."/>
            <person name="Schneider B."/>
            <person name="Reinhardt R."/>
            <person name="Gibb K.S."/>
        </authorList>
    </citation>
    <scope>NUCLEOTIDE SEQUENCE [LARGE SCALE GENOMIC DNA]</scope>
</reference>
<keyword evidence="1" id="KW-1133">Transmembrane helix</keyword>